<comment type="caution">
    <text evidence="1">The sequence shown here is derived from an EMBL/GenBank/DDBJ whole genome shotgun (WGS) entry which is preliminary data.</text>
</comment>
<protein>
    <submittedName>
        <fullName evidence="1">Uncharacterized protein</fullName>
    </submittedName>
</protein>
<dbReference type="EMBL" id="JBEPLT010000001">
    <property type="protein sequence ID" value="MET3559463.1"/>
    <property type="molecule type" value="Genomic_DNA"/>
</dbReference>
<accession>A0ABV2FLK7</accession>
<dbReference type="RefSeq" id="WP_354185009.1">
    <property type="nucleotide sequence ID" value="NZ_JBEPLT010000001.1"/>
</dbReference>
<gene>
    <name evidence="1" type="ORF">ABID39_000133</name>
</gene>
<evidence type="ECO:0000313" key="1">
    <source>
        <dbReference type="EMBL" id="MET3559463.1"/>
    </source>
</evidence>
<evidence type="ECO:0000313" key="2">
    <source>
        <dbReference type="Proteomes" id="UP001549112"/>
    </source>
</evidence>
<dbReference type="Proteomes" id="UP001549112">
    <property type="component" value="Unassembled WGS sequence"/>
</dbReference>
<organism evidence="1 2">
    <name type="scientific">Bartonella japonica</name>
    <dbReference type="NCBI Taxonomy" id="357761"/>
    <lineage>
        <taxon>Bacteria</taxon>
        <taxon>Pseudomonadati</taxon>
        <taxon>Pseudomonadota</taxon>
        <taxon>Alphaproteobacteria</taxon>
        <taxon>Hyphomicrobiales</taxon>
        <taxon>Bartonellaceae</taxon>
        <taxon>Bartonella</taxon>
    </lineage>
</organism>
<proteinExistence type="predicted"/>
<reference evidence="1 2" key="1">
    <citation type="submission" date="2024-06" db="EMBL/GenBank/DDBJ databases">
        <title>Genomic Encyclopedia of Type Strains, Phase IV (KMG-IV): sequencing the most valuable type-strain genomes for metagenomic binning, comparative biology and taxonomic classification.</title>
        <authorList>
            <person name="Goeker M."/>
        </authorList>
    </citation>
    <scope>NUCLEOTIDE SEQUENCE [LARGE SCALE GENOMIC DNA]</scope>
    <source>
        <strain evidence="1 2">DSM 23650</strain>
    </source>
</reference>
<keyword evidence="2" id="KW-1185">Reference proteome</keyword>
<sequence>MDRHINNIANRLSLRIPQRHSLEILAHLTEIIPLKKERDLAKDL</sequence>
<name>A0ABV2FLK7_9HYPH</name>